<keyword evidence="4" id="KW-1185">Reference proteome</keyword>
<dbReference type="InterPro" id="IPR022409">
    <property type="entry name" value="PKD/Chitinase_dom"/>
</dbReference>
<evidence type="ECO:0000256" key="1">
    <source>
        <dbReference type="SAM" id="MobiDB-lite"/>
    </source>
</evidence>
<dbReference type="InterPro" id="IPR029865">
    <property type="entry name" value="KIAA0319-like"/>
</dbReference>
<evidence type="ECO:0000259" key="2">
    <source>
        <dbReference type="PROSITE" id="PS50093"/>
    </source>
</evidence>
<sequence>MAGATVTLDGTGSTDPDGDTLTYAWSLTDPDGSGVELSDPQAAEPTFTATEVGDYTATLTVTDGQWTSTPDTITITASPNQAPVAAIQLYRDAAVGQTMILSSNGSYDPDTGNSWTLTYQWTLEAPDGSDASLDYAEGYLTRFTADVPGTYTATLVVNDGFEDSPPATYTTTIGHRPVADAGPGTSGVTGEPVLLDGTNSTDEDGDDLTFRWTLAHPSGSESQMKDPTSPTPRFTPDIPGDYLVSLAVDDGRYSSGTSKFITVTDPVNQAPVADAGPDQTALAGDVITLDGSGSTDPDGDEFTYAWTLTPPDGSTAELDDPTGEQPGFVADVAGTYTASLIANDGIADSPADTTTITVVAPNQAPVAKLDLVTDGAIGERLLLVGYYSTDPDGDDLTYTWDFQTPDGSSATLENPIASTARFVPDVAGDYSLTLVVNDGHTDSVPATITRTIGHRPVAVAGPDRSAVAGDSVKLDGTASSDGDGDDLSYDWLFLPPDGSNAALDDPTSATPSFTPDIAGTYRIRLVVHDGRYGSHWDWLFITVTNPPNEAPVADAGTDQTAMAWDFITLDGTGSTDPDGDELTYAWALTPPENSTAALDDPTAAQPSFTAYDSGTYTATLTVTDQWGATSATDTVTITVLAEFWVYDVTVGKDLQVNPGWMFNGSLPEPVDVTVTIEDESIAVVSPDRHTVGTDTLTLEVDAGFGADLMDMRIQGLAAGSTTATVTATGYPDSTIEITVVPDIGFSFGTDDFVIDESAENLNVWVDLHPLDADGNILHRQGLRAGLDPVTISLTNSDDTVGTLTESSVVFGADESNGTTQFDPASAGSTQISFTQPDGFTEPADGRSSITATVAKPEIKLGGITTGTDLMQFAPLTLVPAPTEPVDVTLTVDDPSIAVLSQSGFDEGSTTIVLDDRRSPETTYAVHGIAAGTTTVTASAPGYPDATATMTVNGAGLHLVLGDFTTAANSPTSIIYLTPYALDSSGGLLEAQSLRPGASHTVHLNNSNETVGTLTEDEFHFTGGTGRLTTFFAPAAVGTSTLSFVQPEGFTDPTNGRSSVTATVVEPQILVSDVTVGVGQVSAATARFVEAPTDPTRLGVWLDGSIFPDGDVLALLSHSPDGPWVGSIDFQDVADTSEHTFYVQGVAEGTAPLKAEGRPFLTAQSQLTVLPAGPALTGLSVGTLHPDRIVFALSRRELPVGVRATSSDV</sequence>
<dbReference type="PANTHER" id="PTHR46182:SF2">
    <property type="entry name" value="FI19480P1"/>
    <property type="match status" value="1"/>
</dbReference>
<feature type="domain" description="PKD" evidence="2">
    <location>
        <begin position="1"/>
        <end position="63"/>
    </location>
</feature>
<dbReference type="EMBL" id="CP099489">
    <property type="protein sequence ID" value="USQ82140.1"/>
    <property type="molecule type" value="Genomic_DNA"/>
</dbReference>
<dbReference type="PROSITE" id="PS50093">
    <property type="entry name" value="PKD"/>
    <property type="match status" value="2"/>
</dbReference>
<dbReference type="InterPro" id="IPR035986">
    <property type="entry name" value="PKD_dom_sf"/>
</dbReference>
<dbReference type="InterPro" id="IPR000601">
    <property type="entry name" value="PKD_dom"/>
</dbReference>
<feature type="region of interest" description="Disordered" evidence="1">
    <location>
        <begin position="217"/>
        <end position="236"/>
    </location>
</feature>
<dbReference type="SUPFAM" id="SSF49299">
    <property type="entry name" value="PKD domain"/>
    <property type="match status" value="7"/>
</dbReference>
<organism evidence="3 4">
    <name type="scientific">Ornithinimicrobium faecis</name>
    <dbReference type="NCBI Taxonomy" id="2934158"/>
    <lineage>
        <taxon>Bacteria</taxon>
        <taxon>Bacillati</taxon>
        <taxon>Actinomycetota</taxon>
        <taxon>Actinomycetes</taxon>
        <taxon>Micrococcales</taxon>
        <taxon>Ornithinimicrobiaceae</taxon>
        <taxon>Ornithinimicrobium</taxon>
    </lineage>
</organism>
<dbReference type="Pfam" id="PF22352">
    <property type="entry name" value="K319L-like_PKD"/>
    <property type="match status" value="2"/>
</dbReference>
<evidence type="ECO:0000313" key="3">
    <source>
        <dbReference type="EMBL" id="USQ82140.1"/>
    </source>
</evidence>
<evidence type="ECO:0000313" key="4">
    <source>
        <dbReference type="Proteomes" id="UP001056455"/>
    </source>
</evidence>
<dbReference type="CDD" id="cd00146">
    <property type="entry name" value="PKD"/>
    <property type="match status" value="1"/>
</dbReference>
<proteinExistence type="predicted"/>
<dbReference type="SMART" id="SM00089">
    <property type="entry name" value="PKD"/>
    <property type="match status" value="6"/>
</dbReference>
<dbReference type="Proteomes" id="UP001056455">
    <property type="component" value="Chromosome"/>
</dbReference>
<protein>
    <submittedName>
        <fullName evidence="3">PKD domain-containing protein</fullName>
    </submittedName>
</protein>
<feature type="domain" description="PKD" evidence="2">
    <location>
        <begin position="550"/>
        <end position="639"/>
    </location>
</feature>
<reference evidence="3" key="1">
    <citation type="submission" date="2022-06" db="EMBL/GenBank/DDBJ databases">
        <title>Ornithinimicrobium HY1793.</title>
        <authorList>
            <person name="Huang Y."/>
        </authorList>
    </citation>
    <scope>NUCLEOTIDE SEQUENCE</scope>
    <source>
        <strain evidence="3">HY1793</strain>
    </source>
</reference>
<accession>A0ABY4Z0C5</accession>
<dbReference type="InterPro" id="IPR013783">
    <property type="entry name" value="Ig-like_fold"/>
</dbReference>
<feature type="compositionally biased region" description="Polar residues" evidence="1">
    <location>
        <begin position="219"/>
        <end position="232"/>
    </location>
</feature>
<dbReference type="Gene3D" id="2.60.40.10">
    <property type="entry name" value="Immunoglobulins"/>
    <property type="match status" value="7"/>
</dbReference>
<feature type="compositionally biased region" description="Low complexity" evidence="1">
    <location>
        <begin position="7"/>
        <end position="20"/>
    </location>
</feature>
<feature type="region of interest" description="Disordered" evidence="1">
    <location>
        <begin position="1"/>
        <end position="20"/>
    </location>
</feature>
<dbReference type="Pfam" id="PF18911">
    <property type="entry name" value="PKD_4"/>
    <property type="match status" value="4"/>
</dbReference>
<name>A0ABY4Z0C5_9MICO</name>
<dbReference type="PANTHER" id="PTHR46182">
    <property type="entry name" value="FI19480P1"/>
    <property type="match status" value="1"/>
</dbReference>
<gene>
    <name evidence="3" type="ORF">NF556_07620</name>
</gene>